<evidence type="ECO:0000259" key="1">
    <source>
        <dbReference type="Pfam" id="PF12476"/>
    </source>
</evidence>
<dbReference type="PIRSF" id="PIRSF034888">
    <property type="entry name" value="P-loop_UCP034888"/>
    <property type="match status" value="1"/>
</dbReference>
<accession>A0A6P1DTM3</accession>
<dbReference type="Proteomes" id="UP000471640">
    <property type="component" value="Unassembled WGS sequence"/>
</dbReference>
<reference evidence="4" key="1">
    <citation type="journal article" date="2020" name="Microbiol. Resour. Announc.">
        <title>Draft Genome Sequences of Thiorhodococcus mannitoliphagus and Thiorhodococcus minor, Purple Sulfur Photosynthetic Bacteria in the Gammaproteobacterial Family Chromatiaceae.</title>
        <authorList>
            <person name="Aviles F.A."/>
            <person name="Meyer T.E."/>
            <person name="Kyndt J.A."/>
        </authorList>
    </citation>
    <scope>NUCLEOTIDE SEQUENCE [LARGE SCALE GENOMIC DNA]</scope>
    <source>
        <strain evidence="4">DSM 18266</strain>
    </source>
</reference>
<dbReference type="AlphaFoldDB" id="A0A6P1DTM3"/>
<dbReference type="EMBL" id="JAAIJR010000004">
    <property type="protein sequence ID" value="NEX19065.1"/>
    <property type="molecule type" value="Genomic_DNA"/>
</dbReference>
<dbReference type="PANTHER" id="PTHR43581:SF2">
    <property type="entry name" value="EXCINUCLEASE ATPASE SUBUNIT"/>
    <property type="match status" value="1"/>
</dbReference>
<keyword evidence="4" id="KW-1185">Reference proteome</keyword>
<dbReference type="InterPro" id="IPR014592">
    <property type="entry name" value="P-loop_UCP034888"/>
</dbReference>
<protein>
    <submittedName>
        <fullName evidence="3">DUF3696 domain-containing protein</fullName>
    </submittedName>
</protein>
<dbReference type="SUPFAM" id="SSF52540">
    <property type="entry name" value="P-loop containing nucleoside triphosphate hydrolases"/>
    <property type="match status" value="1"/>
</dbReference>
<dbReference type="Pfam" id="PF13175">
    <property type="entry name" value="AAA_15"/>
    <property type="match status" value="1"/>
</dbReference>
<feature type="domain" description="DUF3696" evidence="1">
    <location>
        <begin position="400"/>
        <end position="446"/>
    </location>
</feature>
<gene>
    <name evidence="3" type="ORF">G3480_01845</name>
</gene>
<evidence type="ECO:0000259" key="2">
    <source>
        <dbReference type="Pfam" id="PF13175"/>
    </source>
</evidence>
<reference evidence="3 4" key="2">
    <citation type="submission" date="2020-02" db="EMBL/GenBank/DDBJ databases">
        <title>Genome sequences of Thiorhodococcus mannitoliphagus and Thiorhodococcus minor, purple sulfur photosynthetic bacteria in the gammaproteobacterial family, Chromatiaceae.</title>
        <authorList>
            <person name="Aviles F.A."/>
            <person name="Meyer T.E."/>
            <person name="Kyndt J.A."/>
        </authorList>
    </citation>
    <scope>NUCLEOTIDE SEQUENCE [LARGE SCALE GENOMIC DNA]</scope>
    <source>
        <strain evidence="3 4">DSM 18266</strain>
    </source>
</reference>
<proteinExistence type="predicted"/>
<dbReference type="RefSeq" id="WP_164651959.1">
    <property type="nucleotide sequence ID" value="NZ_JAAIJR010000004.1"/>
</dbReference>
<dbReference type="InterPro" id="IPR027417">
    <property type="entry name" value="P-loop_NTPase"/>
</dbReference>
<evidence type="ECO:0000313" key="4">
    <source>
        <dbReference type="Proteomes" id="UP000471640"/>
    </source>
</evidence>
<sequence>MLTELHIKNFKAWRDTGPIRLAPLTVIFGANSSGKSSLGHLLLALKQTVQLADRKRALHLGDENSLIDLGTFADCLYAHDLTQSLELSLRWRLPSALTVKNALDASQSYRGDELWLSSTLRTDKAEQPQTAAFTYRLFDGKAQVLEVEHSRGTSPSQTILDCSPLKLVRAQGRAWSVEPPEKFYRFADRTLLRYQNADFLADFALRTEQVLEQLYFLGPLRRPARRVYQWSGDTVPDVGAQGEYAIPAILAATAQDRRLNRGYRQLTKRFDEFIARWLTDLGIIHSFAVRQVAEGRKEYEVLVKTHRDACEVRLTDVGFGVSQVLPALVQAFYAPAGSTVWMEQPEIHLHPMAQSNLADVFISAIKSYEASSPRNMQLIIETHSEHLLTRLQRRVAEQAISADEVAIYFVNRRGAAADIEALRLNIFGEIENWPPNFFGDEMGDIAARTLAALQRQATAGGDDS</sequence>
<evidence type="ECO:0000313" key="3">
    <source>
        <dbReference type="EMBL" id="NEX19065.1"/>
    </source>
</evidence>
<name>A0A6P1DTM3_9GAMM</name>
<dbReference type="InterPro" id="IPR041685">
    <property type="entry name" value="AAA_GajA/Old/RecF-like"/>
</dbReference>
<dbReference type="Pfam" id="PF12476">
    <property type="entry name" value="DUF3696"/>
    <property type="match status" value="1"/>
</dbReference>
<feature type="domain" description="Endonuclease GajA/Old nuclease/RecF-like AAA" evidence="2">
    <location>
        <begin position="253"/>
        <end position="387"/>
    </location>
</feature>
<dbReference type="InterPro" id="IPR051396">
    <property type="entry name" value="Bact_Antivir_Def_Nuclease"/>
</dbReference>
<dbReference type="PANTHER" id="PTHR43581">
    <property type="entry name" value="ATP/GTP PHOSPHATASE"/>
    <property type="match status" value="1"/>
</dbReference>
<organism evidence="3 4">
    <name type="scientific">Thiorhodococcus mannitoliphagus</name>
    <dbReference type="NCBI Taxonomy" id="329406"/>
    <lineage>
        <taxon>Bacteria</taxon>
        <taxon>Pseudomonadati</taxon>
        <taxon>Pseudomonadota</taxon>
        <taxon>Gammaproteobacteria</taxon>
        <taxon>Chromatiales</taxon>
        <taxon>Chromatiaceae</taxon>
        <taxon>Thiorhodococcus</taxon>
    </lineage>
</organism>
<dbReference type="InterPro" id="IPR022532">
    <property type="entry name" value="DUF3696"/>
</dbReference>
<comment type="caution">
    <text evidence="3">The sequence shown here is derived from an EMBL/GenBank/DDBJ whole genome shotgun (WGS) entry which is preliminary data.</text>
</comment>